<keyword evidence="2" id="KW-0548">Nucleotidyltransferase</keyword>
<dbReference type="PANTHER" id="PTHR19446">
    <property type="entry name" value="REVERSE TRANSCRIPTASES"/>
    <property type="match status" value="1"/>
</dbReference>
<dbReference type="EMBL" id="GGMS01000145">
    <property type="protein sequence ID" value="MBY69348.1"/>
    <property type="molecule type" value="Transcribed_RNA"/>
</dbReference>
<dbReference type="PROSITE" id="PS50878">
    <property type="entry name" value="RT_POL"/>
    <property type="match status" value="1"/>
</dbReference>
<dbReference type="SUPFAM" id="SSF56672">
    <property type="entry name" value="DNA/RNA polymerases"/>
    <property type="match status" value="1"/>
</dbReference>
<reference evidence="2" key="1">
    <citation type="submission" date="2018-04" db="EMBL/GenBank/DDBJ databases">
        <title>Transcriptome assembly of Sipha flava.</title>
        <authorList>
            <person name="Scully E.D."/>
            <person name="Geib S.M."/>
            <person name="Palmer N.A."/>
            <person name="Koch K."/>
            <person name="Bradshaw J."/>
            <person name="Heng-Moss T."/>
            <person name="Sarath G."/>
        </authorList>
    </citation>
    <scope>NUCLEOTIDE SEQUENCE</scope>
</reference>
<dbReference type="InterPro" id="IPR000477">
    <property type="entry name" value="RT_dom"/>
</dbReference>
<proteinExistence type="predicted"/>
<dbReference type="InterPro" id="IPR043502">
    <property type="entry name" value="DNA/RNA_pol_sf"/>
</dbReference>
<dbReference type="GO" id="GO:0003964">
    <property type="term" value="F:RNA-directed DNA polymerase activity"/>
    <property type="evidence" value="ECO:0007669"/>
    <property type="project" value="UniProtKB-KW"/>
</dbReference>
<dbReference type="AlphaFoldDB" id="A0A2S2PUZ1"/>
<evidence type="ECO:0000259" key="1">
    <source>
        <dbReference type="PROSITE" id="PS50878"/>
    </source>
</evidence>
<keyword evidence="2" id="KW-0808">Transferase</keyword>
<keyword evidence="2" id="KW-0695">RNA-directed DNA polymerase</keyword>
<feature type="domain" description="Reverse transcriptase" evidence="1">
    <location>
        <begin position="1"/>
        <end position="121"/>
    </location>
</feature>
<name>A0A2S2PUZ1_9HEMI</name>
<gene>
    <name evidence="2" type="primary">pol_33</name>
    <name evidence="2" type="ORF">g.154860</name>
</gene>
<organism evidence="2">
    <name type="scientific">Sipha flava</name>
    <name type="common">yellow sugarcane aphid</name>
    <dbReference type="NCBI Taxonomy" id="143950"/>
    <lineage>
        <taxon>Eukaryota</taxon>
        <taxon>Metazoa</taxon>
        <taxon>Ecdysozoa</taxon>
        <taxon>Arthropoda</taxon>
        <taxon>Hexapoda</taxon>
        <taxon>Insecta</taxon>
        <taxon>Pterygota</taxon>
        <taxon>Neoptera</taxon>
        <taxon>Paraneoptera</taxon>
        <taxon>Hemiptera</taxon>
        <taxon>Sternorrhyncha</taxon>
        <taxon>Aphidomorpha</taxon>
        <taxon>Aphidoidea</taxon>
        <taxon>Aphididae</taxon>
        <taxon>Sipha</taxon>
    </lineage>
</organism>
<dbReference type="Pfam" id="PF00078">
    <property type="entry name" value="RVT_1"/>
    <property type="match status" value="1"/>
</dbReference>
<protein>
    <submittedName>
        <fullName evidence="2">RNA-directed DNA polymerase from mobile element jockey</fullName>
    </submittedName>
</protein>
<evidence type="ECO:0000313" key="2">
    <source>
        <dbReference type="EMBL" id="MBY69348.1"/>
    </source>
</evidence>
<sequence length="121" mass="14038">MIPKPGKDVLNPKNFRPISHLNPISKVFERLLLNRIQYHSSHLIRHVQHGFRHNHSTSIQLLTVIDDIVNNFNKRIKFVAALLDIEKAFDKVLHDGLIFKLSALNLPVQLINIIKSFFSNR</sequence>
<accession>A0A2S2PUZ1</accession>